<gene>
    <name evidence="2" type="ORF">OBRU01_09150</name>
</gene>
<organism evidence="2 3">
    <name type="scientific">Operophtera brumata</name>
    <name type="common">Winter moth</name>
    <name type="synonym">Phalaena brumata</name>
    <dbReference type="NCBI Taxonomy" id="104452"/>
    <lineage>
        <taxon>Eukaryota</taxon>
        <taxon>Metazoa</taxon>
        <taxon>Ecdysozoa</taxon>
        <taxon>Arthropoda</taxon>
        <taxon>Hexapoda</taxon>
        <taxon>Insecta</taxon>
        <taxon>Pterygota</taxon>
        <taxon>Neoptera</taxon>
        <taxon>Endopterygota</taxon>
        <taxon>Lepidoptera</taxon>
        <taxon>Glossata</taxon>
        <taxon>Ditrysia</taxon>
        <taxon>Geometroidea</taxon>
        <taxon>Geometridae</taxon>
        <taxon>Larentiinae</taxon>
        <taxon>Operophtera</taxon>
    </lineage>
</organism>
<accession>A0A0L7LGA4</accession>
<feature type="region of interest" description="Disordered" evidence="1">
    <location>
        <begin position="1"/>
        <end position="27"/>
    </location>
</feature>
<dbReference type="EMBL" id="JTDY01001239">
    <property type="protein sequence ID" value="KOB74440.1"/>
    <property type="molecule type" value="Genomic_DNA"/>
</dbReference>
<keyword evidence="3" id="KW-1185">Reference proteome</keyword>
<evidence type="ECO:0000313" key="3">
    <source>
        <dbReference type="Proteomes" id="UP000037510"/>
    </source>
</evidence>
<comment type="caution">
    <text evidence="2">The sequence shown here is derived from an EMBL/GenBank/DDBJ whole genome shotgun (WGS) entry which is preliminary data.</text>
</comment>
<dbReference type="Proteomes" id="UP000037510">
    <property type="component" value="Unassembled WGS sequence"/>
</dbReference>
<evidence type="ECO:0000313" key="2">
    <source>
        <dbReference type="EMBL" id="KOB74440.1"/>
    </source>
</evidence>
<proteinExistence type="predicted"/>
<protein>
    <submittedName>
        <fullName evidence="2">Type II secretory pathway component</fullName>
    </submittedName>
</protein>
<evidence type="ECO:0000256" key="1">
    <source>
        <dbReference type="SAM" id="MobiDB-lite"/>
    </source>
</evidence>
<name>A0A0L7LGA4_OPEBR</name>
<sequence>MGCTPSMLLDRKNRRRDSTGSQEAALAKATPTTVCNKAVQAARAPRASLESDGFSIQLSSKKDSYCPDTSFGRPIFPIVPWVGNLYARQVAQQDTNSATEECIPGQ</sequence>
<reference evidence="2 3" key="1">
    <citation type="journal article" date="2015" name="Genome Biol. Evol.">
        <title>The genome of winter moth (Operophtera brumata) provides a genomic perspective on sexual dimorphism and phenology.</title>
        <authorList>
            <person name="Derks M.F."/>
            <person name="Smit S."/>
            <person name="Salis L."/>
            <person name="Schijlen E."/>
            <person name="Bossers A."/>
            <person name="Mateman C."/>
            <person name="Pijl A.S."/>
            <person name="de Ridder D."/>
            <person name="Groenen M.A."/>
            <person name="Visser M.E."/>
            <person name="Megens H.J."/>
        </authorList>
    </citation>
    <scope>NUCLEOTIDE SEQUENCE [LARGE SCALE GENOMIC DNA]</scope>
    <source>
        <strain evidence="2">WM2013NL</strain>
        <tissue evidence="2">Head and thorax</tissue>
    </source>
</reference>
<dbReference type="AlphaFoldDB" id="A0A0L7LGA4"/>